<evidence type="ECO:0000313" key="3">
    <source>
        <dbReference type="Proteomes" id="UP001174694"/>
    </source>
</evidence>
<dbReference type="Proteomes" id="UP001174694">
    <property type="component" value="Unassembled WGS sequence"/>
</dbReference>
<organism evidence="2 3">
    <name type="scientific">Pleurostoma richardsiae</name>
    <dbReference type="NCBI Taxonomy" id="41990"/>
    <lineage>
        <taxon>Eukaryota</taxon>
        <taxon>Fungi</taxon>
        <taxon>Dikarya</taxon>
        <taxon>Ascomycota</taxon>
        <taxon>Pezizomycotina</taxon>
        <taxon>Sordariomycetes</taxon>
        <taxon>Sordariomycetidae</taxon>
        <taxon>Calosphaeriales</taxon>
        <taxon>Pleurostomataceae</taxon>
        <taxon>Pleurostoma</taxon>
    </lineage>
</organism>
<protein>
    <recommendedName>
        <fullName evidence="4">Ipa protein</fullName>
    </recommendedName>
</protein>
<dbReference type="AlphaFoldDB" id="A0AA38RWC4"/>
<feature type="region of interest" description="Disordered" evidence="1">
    <location>
        <begin position="205"/>
        <end position="226"/>
    </location>
</feature>
<accession>A0AA38RWC4</accession>
<keyword evidence="3" id="KW-1185">Reference proteome</keyword>
<sequence length="720" mass="80209">MTSLQGPSGGATVQELHSDLARRYRTHGTSVEQMWRSFDSKQRERCLRAGAMDGVVLKHAMDRELGNVCKIVPELNLKDVAESGPDFLLDLLKHRATTSILDQYCFGMRDGPGDSAFIQEMIRTRGLRHVESFKDCYSFFMDTEQYGESFRIMSEKEETLAQFKVAIDAGLCIPQSVGELVLHRQVALLQTLNILIEDILEEGSKTRDSKTPKRPAKPTPSPIAQIPPKKITINDVVAIVSDQRAAYEEYLASLSAEPPLLSHAVNIRFFTRPELVADERGRILPLHTDKYISAAFFEAIDCVIQGAAIWKYIERLFGLLNDPIVEKAGRTNILQELSNVCHAEYNRTQAFLKRNVQTASGSEWFRRIAGAVDKEGNARVSMKGDPAKLTRSDPQLHYLLRLCQPGTSANQGFEWATKLGDLHNAHPEEREKLEEREVDTLCELVIIISFIHDLSRAVRLPPPTDKKGRIFSSELHSLRTELGKLREAIDLRDFVVPIDNLKEPGVADAALKALDNFIAEKTGMRLGFLYQDLVDDSVAKLHDHCIQTASKAKALGAAASSAAPVFIEPTPQPAEKVAQRREKQKSRPAATSIYELGLNQEVAVADELASLTVTPPGIPTPIFKVSPATASVFSTLFTRSQSRGSISWAAFQAAMADLGFSMLPKIGSVYTFFPPDSMSVERSFTVHRPHRSQIEGVFVPILARRLRRVYGWDEQSFELA</sequence>
<gene>
    <name evidence="2" type="ORF">NKR23_g6410</name>
</gene>
<evidence type="ECO:0008006" key="4">
    <source>
        <dbReference type="Google" id="ProtNLM"/>
    </source>
</evidence>
<name>A0AA38RWC4_9PEZI</name>
<dbReference type="EMBL" id="JANBVO010000018">
    <property type="protein sequence ID" value="KAJ9143675.1"/>
    <property type="molecule type" value="Genomic_DNA"/>
</dbReference>
<reference evidence="2" key="1">
    <citation type="submission" date="2022-07" db="EMBL/GenBank/DDBJ databases">
        <title>Fungi with potential for degradation of polypropylene.</title>
        <authorList>
            <person name="Gostincar C."/>
        </authorList>
    </citation>
    <scope>NUCLEOTIDE SEQUENCE</scope>
    <source>
        <strain evidence="2">EXF-13308</strain>
    </source>
</reference>
<comment type="caution">
    <text evidence="2">The sequence shown here is derived from an EMBL/GenBank/DDBJ whole genome shotgun (WGS) entry which is preliminary data.</text>
</comment>
<proteinExistence type="predicted"/>
<evidence type="ECO:0000313" key="2">
    <source>
        <dbReference type="EMBL" id="KAJ9143675.1"/>
    </source>
</evidence>
<feature type="region of interest" description="Disordered" evidence="1">
    <location>
        <begin position="569"/>
        <end position="589"/>
    </location>
</feature>
<dbReference type="PANTHER" id="PTHR40788:SF1">
    <property type="entry name" value="IPA PROTEIN"/>
    <property type="match status" value="1"/>
</dbReference>
<dbReference type="PANTHER" id="PTHR40788">
    <property type="entry name" value="CLR5 DOMAIN-CONTAINING PROTEIN-RELATED"/>
    <property type="match status" value="1"/>
</dbReference>
<evidence type="ECO:0000256" key="1">
    <source>
        <dbReference type="SAM" id="MobiDB-lite"/>
    </source>
</evidence>